<comment type="caution">
    <text evidence="2">The sequence shown here is derived from an EMBL/GenBank/DDBJ whole genome shotgun (WGS) entry which is preliminary data.</text>
</comment>
<evidence type="ECO:0000313" key="2">
    <source>
        <dbReference type="EMBL" id="CAA7265296.1"/>
    </source>
</evidence>
<organism evidence="2 3">
    <name type="scientific">Cyclocybe aegerita</name>
    <name type="common">Black poplar mushroom</name>
    <name type="synonym">Agrocybe aegerita</name>
    <dbReference type="NCBI Taxonomy" id="1973307"/>
    <lineage>
        <taxon>Eukaryota</taxon>
        <taxon>Fungi</taxon>
        <taxon>Dikarya</taxon>
        <taxon>Basidiomycota</taxon>
        <taxon>Agaricomycotina</taxon>
        <taxon>Agaricomycetes</taxon>
        <taxon>Agaricomycetidae</taxon>
        <taxon>Agaricales</taxon>
        <taxon>Agaricineae</taxon>
        <taxon>Bolbitiaceae</taxon>
        <taxon>Cyclocybe</taxon>
    </lineage>
</organism>
<evidence type="ECO:0000313" key="3">
    <source>
        <dbReference type="Proteomes" id="UP000467700"/>
    </source>
</evidence>
<dbReference type="AlphaFoldDB" id="A0A8S0WTL5"/>
<proteinExistence type="predicted"/>
<reference evidence="2 3" key="1">
    <citation type="submission" date="2020-01" db="EMBL/GenBank/DDBJ databases">
        <authorList>
            <person name="Gupta K D."/>
        </authorList>
    </citation>
    <scope>NUCLEOTIDE SEQUENCE [LARGE SCALE GENOMIC DNA]</scope>
</reference>
<dbReference type="EMBL" id="CACVBS010000048">
    <property type="protein sequence ID" value="CAA7265296.1"/>
    <property type="molecule type" value="Genomic_DNA"/>
</dbReference>
<sequence>MDDEDDVSSSSSRDNVGMDFELDGRSETYDEDSGSETPNTQGRDVGDVQNPYLDFDDMSDGTSSSEEETDDEDEDSGQDSDQDLSYEETLEEWDRYEGLDNLPKGQILPLLTAHKRICQATLKVLKETPEAGRTTEASMKQPSPCCGTSVGSIDELIHLGGCWLPHYGPRSRYTFHRCVSRSLHGGLLDE</sequence>
<gene>
    <name evidence="2" type="ORF">AAE3_LOCUS7613</name>
</gene>
<accession>A0A8S0WTL5</accession>
<feature type="compositionally biased region" description="Acidic residues" evidence="1">
    <location>
        <begin position="54"/>
        <end position="86"/>
    </location>
</feature>
<dbReference type="Proteomes" id="UP000467700">
    <property type="component" value="Unassembled WGS sequence"/>
</dbReference>
<feature type="region of interest" description="Disordered" evidence="1">
    <location>
        <begin position="1"/>
        <end position="86"/>
    </location>
</feature>
<protein>
    <submittedName>
        <fullName evidence="2">Uncharacterized protein</fullName>
    </submittedName>
</protein>
<evidence type="ECO:0000256" key="1">
    <source>
        <dbReference type="SAM" id="MobiDB-lite"/>
    </source>
</evidence>
<keyword evidence="3" id="KW-1185">Reference proteome</keyword>
<name>A0A8S0WTL5_CYCAE</name>